<dbReference type="RefSeq" id="WP_338200695.1">
    <property type="nucleotide sequence ID" value="NZ_JAEKNR010000089.1"/>
</dbReference>
<dbReference type="EMBL" id="JAEKNR010000089">
    <property type="protein sequence ID" value="MBJ7598007.1"/>
    <property type="molecule type" value="Genomic_DNA"/>
</dbReference>
<dbReference type="Pfam" id="PF13384">
    <property type="entry name" value="HTH_23"/>
    <property type="match status" value="1"/>
</dbReference>
<reference evidence="1" key="1">
    <citation type="submission" date="2020-10" db="EMBL/GenBank/DDBJ databases">
        <title>Ca. Dormibacterota MAGs.</title>
        <authorList>
            <person name="Montgomery K."/>
        </authorList>
    </citation>
    <scope>NUCLEOTIDE SEQUENCE [LARGE SCALE GENOMIC DNA]</scope>
    <source>
        <strain evidence="1">SC8812_S17_10</strain>
    </source>
</reference>
<proteinExistence type="predicted"/>
<name>A0A934K631_9BACT</name>
<keyword evidence="2" id="KW-1185">Reference proteome</keyword>
<organism evidence="1 2">
    <name type="scientific">Candidatus Nephthysia bennettiae</name>
    <dbReference type="NCBI Taxonomy" id="3127016"/>
    <lineage>
        <taxon>Bacteria</taxon>
        <taxon>Bacillati</taxon>
        <taxon>Candidatus Dormiibacterota</taxon>
        <taxon>Candidatus Dormibacteria</taxon>
        <taxon>Candidatus Dormibacterales</taxon>
        <taxon>Candidatus Dormibacteraceae</taxon>
        <taxon>Candidatus Nephthysia</taxon>
    </lineage>
</organism>
<dbReference type="PANTHER" id="PTHR35004:SF7">
    <property type="entry name" value="INTEGRASE PROTEIN"/>
    <property type="match status" value="1"/>
</dbReference>
<dbReference type="PANTHER" id="PTHR35004">
    <property type="entry name" value="TRANSPOSASE RV3428C-RELATED"/>
    <property type="match status" value="1"/>
</dbReference>
<sequence length="377" mass="41802">MLTLEERLAVVNLYEELGSYRAVAAVVGCDHKTVKAWLERSRRGEAMAGVVRGRATDPFRHLIRERIEMTAGRVRGRRLLKLRRAAGYTGSLRTLQRALRIEKRGWQERQRRVYRPWYSAPGDFLIVDWGEVGKAATAAGQRKLYCFCAVLGWSRWRYVRFFTCQRFQVLAQGLAACFEAFGVPAHVIHDNPKTVTTEFVAGLSVLNAEMVRLAKVAPCLNGDDAGNAFARLLPVAAGLASPSRTATTSPMSATVLLITARQTGRTITDLDDHQCLDSTARIAGGGGDILPTTENDMPDPLQTARQAKETAALLREARALLRRIDKLAAGAEGMEPPTPAMVTALREQADRLVHHLARQEHNLQQRTKQAIRRGSRT</sequence>
<evidence type="ECO:0000313" key="1">
    <source>
        <dbReference type="EMBL" id="MBJ7598007.1"/>
    </source>
</evidence>
<dbReference type="Proteomes" id="UP000612893">
    <property type="component" value="Unassembled WGS sequence"/>
</dbReference>
<dbReference type="AlphaFoldDB" id="A0A934K631"/>
<evidence type="ECO:0000313" key="2">
    <source>
        <dbReference type="Proteomes" id="UP000612893"/>
    </source>
</evidence>
<protein>
    <submittedName>
        <fullName evidence="1">Transposase</fullName>
    </submittedName>
</protein>
<accession>A0A934K631</accession>
<gene>
    <name evidence="1" type="ORF">JF922_07955</name>
</gene>
<comment type="caution">
    <text evidence="1">The sequence shown here is derived from an EMBL/GenBank/DDBJ whole genome shotgun (WGS) entry which is preliminary data.</text>
</comment>